<dbReference type="EMBL" id="PKPP01008657">
    <property type="protein sequence ID" value="PWA50138.1"/>
    <property type="molecule type" value="Genomic_DNA"/>
</dbReference>
<dbReference type="OrthoDB" id="1863935at2759"/>
<dbReference type="Proteomes" id="UP000245207">
    <property type="component" value="Unassembled WGS sequence"/>
</dbReference>
<evidence type="ECO:0000259" key="1">
    <source>
        <dbReference type="Pfam" id="PF03478"/>
    </source>
</evidence>
<name>A0A2U1LMB1_ARTAN</name>
<dbReference type="AlphaFoldDB" id="A0A2U1LMB1"/>
<dbReference type="Pfam" id="PF03478">
    <property type="entry name" value="Beta-prop_KIB1-4"/>
    <property type="match status" value="2"/>
</dbReference>
<dbReference type="Pfam" id="PF05221">
    <property type="entry name" value="AdoHcyase"/>
    <property type="match status" value="1"/>
</dbReference>
<dbReference type="InterPro" id="IPR042172">
    <property type="entry name" value="Adenosylhomocyst_ase-like_sf"/>
</dbReference>
<sequence length="760" mass="87180">MKQISGSSVYNGFPPLSTKYPWLVAQCLEGEGQNIGDQFFYTIHNELPHYQCRISELLGKRIQGYFHGWVILSNHPYNNKWSLWNQVTSKIISLPTLILKDGEYESIGECCLSAPPYDPSSVLLLTRTDKSTFVFCWLGSKRKKFRWTEMSYAYQLKRLTSDGELVHSLACCNGKVYALSTDGSFSHFVIHVDIVVKYKEVVIKLMLFGACPFSSSSRYRGGVDNIYYLKGSSTTLFYIEICFEEEIKNLQKKPADVYLFKAVMTCVNWEERECLRNWDIRECNDLEDLLTSSENSDTSSEISKELDLKALDMSRKIWEEMDDLKDANFFVDLARDQSVSYSRVIASDLGGFIHIRSEMGEKIYSYHVKDNTISLSSIPSPMLPTSHVSMWECRFGWLLFESDELKCLVFFNPFTNDLRKLPKLEYSLESLCFSAPPTSLDCLVVGFSTLGYWLVDIHFVNREETWRTLRLGPDPHTICFSTFHGQDLYALCNDGEVIVINNLGNDDYLLKLVEAKAPKGCCKSSPQYFLTNYDEHLLLVSVGKYGETIDVFQHNNFKQEWEKIDGVGKHTIYICGTTCLCIEAKTPQMENKIFFPRLHTKNKKVVFYSLDTCTYHTFDGEKVQEQLVDFVGTTYHLSPHVWIEAACMLMFSSKKKRCPVLVGRTEEQPTVLPVTAETEPKKETTPKLPPIGPKRVAKGTFKYKNNVYVLRRNLDKKVTALHLGRLGAKLTKDQSYYLSIPIEGSNKKKIEEDICFLTRL</sequence>
<protein>
    <recommendedName>
        <fullName evidence="1">KIB1-4 beta-propeller domain-containing protein</fullName>
    </recommendedName>
</protein>
<dbReference type="STRING" id="35608.A0A2U1LMB1"/>
<dbReference type="PANTHER" id="PTHR40891">
    <property type="entry name" value="DUF295 DOMAIN-CONTAINING PROTEIN"/>
    <property type="match status" value="1"/>
</dbReference>
<evidence type="ECO:0000313" key="2">
    <source>
        <dbReference type="EMBL" id="PWA50138.1"/>
    </source>
</evidence>
<organism evidence="2 3">
    <name type="scientific">Artemisia annua</name>
    <name type="common">Sweet wormwood</name>
    <dbReference type="NCBI Taxonomy" id="35608"/>
    <lineage>
        <taxon>Eukaryota</taxon>
        <taxon>Viridiplantae</taxon>
        <taxon>Streptophyta</taxon>
        <taxon>Embryophyta</taxon>
        <taxon>Tracheophyta</taxon>
        <taxon>Spermatophyta</taxon>
        <taxon>Magnoliopsida</taxon>
        <taxon>eudicotyledons</taxon>
        <taxon>Gunneridae</taxon>
        <taxon>Pentapetalae</taxon>
        <taxon>asterids</taxon>
        <taxon>campanulids</taxon>
        <taxon>Asterales</taxon>
        <taxon>Asteraceae</taxon>
        <taxon>Asteroideae</taxon>
        <taxon>Anthemideae</taxon>
        <taxon>Artemisiinae</taxon>
        <taxon>Artemisia</taxon>
    </lineage>
</organism>
<dbReference type="SUPFAM" id="SSF52283">
    <property type="entry name" value="Formate/glycerate dehydrogenase catalytic domain-like"/>
    <property type="match status" value="1"/>
</dbReference>
<feature type="domain" description="KIB1-4 beta-propeller" evidence="1">
    <location>
        <begin position="368"/>
        <end position="604"/>
    </location>
</feature>
<comment type="caution">
    <text evidence="2">The sequence shown here is derived from an EMBL/GenBank/DDBJ whole genome shotgun (WGS) entry which is preliminary data.</text>
</comment>
<dbReference type="Gene3D" id="3.40.50.1480">
    <property type="entry name" value="Adenosylhomocysteinase-like"/>
    <property type="match status" value="1"/>
</dbReference>
<accession>A0A2U1LMB1</accession>
<gene>
    <name evidence="2" type="ORF">CTI12_AA475980</name>
</gene>
<feature type="domain" description="KIB1-4 beta-propeller" evidence="1">
    <location>
        <begin position="50"/>
        <end position="342"/>
    </location>
</feature>
<reference evidence="2 3" key="1">
    <citation type="journal article" date="2018" name="Mol. Plant">
        <title>The genome of Artemisia annua provides insight into the evolution of Asteraceae family and artemisinin biosynthesis.</title>
        <authorList>
            <person name="Shen Q."/>
            <person name="Zhang L."/>
            <person name="Liao Z."/>
            <person name="Wang S."/>
            <person name="Yan T."/>
            <person name="Shi P."/>
            <person name="Liu M."/>
            <person name="Fu X."/>
            <person name="Pan Q."/>
            <person name="Wang Y."/>
            <person name="Lv Z."/>
            <person name="Lu X."/>
            <person name="Zhang F."/>
            <person name="Jiang W."/>
            <person name="Ma Y."/>
            <person name="Chen M."/>
            <person name="Hao X."/>
            <person name="Li L."/>
            <person name="Tang Y."/>
            <person name="Lv G."/>
            <person name="Zhou Y."/>
            <person name="Sun X."/>
            <person name="Brodelius P.E."/>
            <person name="Rose J.K.C."/>
            <person name="Tang K."/>
        </authorList>
    </citation>
    <scope>NUCLEOTIDE SEQUENCE [LARGE SCALE GENOMIC DNA]</scope>
    <source>
        <strain evidence="3">cv. Huhao1</strain>
        <tissue evidence="2">Leaf</tissue>
    </source>
</reference>
<keyword evidence="3" id="KW-1185">Reference proteome</keyword>
<dbReference type="InterPro" id="IPR005174">
    <property type="entry name" value="KIB1-4_b-propeller"/>
</dbReference>
<dbReference type="InterPro" id="IPR000043">
    <property type="entry name" value="Adenosylhomocysteinase-like"/>
</dbReference>
<proteinExistence type="predicted"/>
<dbReference type="PANTHER" id="PTHR40891:SF1">
    <property type="entry name" value="DUF295 DOMAIN-CONTAINING PROTEIN"/>
    <property type="match status" value="1"/>
</dbReference>
<evidence type="ECO:0000313" key="3">
    <source>
        <dbReference type="Proteomes" id="UP000245207"/>
    </source>
</evidence>